<gene>
    <name evidence="1" type="ORF">A1356_15945</name>
</gene>
<protein>
    <submittedName>
        <fullName evidence="1">Uncharacterized protein</fullName>
    </submittedName>
</protein>
<keyword evidence="2" id="KW-1185">Reference proteome</keyword>
<reference evidence="1 2" key="1">
    <citation type="submission" date="2016-03" db="EMBL/GenBank/DDBJ databases">
        <authorList>
            <person name="Heylen K."/>
            <person name="De Vos P."/>
            <person name="Vekeman B."/>
        </authorList>
    </citation>
    <scope>NUCLEOTIDE SEQUENCE [LARGE SCALE GENOMIC DNA]</scope>
    <source>
        <strain evidence="1 2">R-49807</strain>
    </source>
</reference>
<evidence type="ECO:0000313" key="2">
    <source>
        <dbReference type="Proteomes" id="UP000077734"/>
    </source>
</evidence>
<dbReference type="AlphaFoldDB" id="A0AA91I4E3"/>
<accession>A0AA91I4E3</accession>
<evidence type="ECO:0000313" key="1">
    <source>
        <dbReference type="EMBL" id="OAI24176.1"/>
    </source>
</evidence>
<proteinExistence type="predicted"/>
<organism evidence="1 2">
    <name type="scientific">Methylomonas koyamae</name>
    <dbReference type="NCBI Taxonomy" id="702114"/>
    <lineage>
        <taxon>Bacteria</taxon>
        <taxon>Pseudomonadati</taxon>
        <taxon>Pseudomonadota</taxon>
        <taxon>Gammaproteobacteria</taxon>
        <taxon>Methylococcales</taxon>
        <taxon>Methylococcaceae</taxon>
        <taxon>Methylomonas</taxon>
    </lineage>
</organism>
<dbReference type="RefSeq" id="WP_054758374.1">
    <property type="nucleotide sequence ID" value="NZ_AP019778.1"/>
</dbReference>
<name>A0AA91I4E3_9GAMM</name>
<dbReference type="Proteomes" id="UP000077734">
    <property type="component" value="Unassembled WGS sequence"/>
</dbReference>
<dbReference type="EMBL" id="LUUL01000093">
    <property type="protein sequence ID" value="OAI24176.1"/>
    <property type="molecule type" value="Genomic_DNA"/>
</dbReference>
<sequence>MVREERYIVFKISDVVRCLSDDDKQRLADIRQKLCEYRQANGKPEQHCVVAESDWPEYEPIWQAIADRVAAEQAAQAD</sequence>
<comment type="caution">
    <text evidence="1">The sequence shown here is derived from an EMBL/GenBank/DDBJ whole genome shotgun (WGS) entry which is preliminary data.</text>
</comment>